<dbReference type="Proteomes" id="UP000259975">
    <property type="component" value="Unassembled WGS sequence"/>
</dbReference>
<evidence type="ECO:0000313" key="1">
    <source>
        <dbReference type="EMBL" id="SXN31328.1"/>
    </source>
</evidence>
<reference evidence="1 2" key="1">
    <citation type="submission" date="2018-08" db="EMBL/GenBank/DDBJ databases">
        <authorList>
            <consortium name="Pathogen Informatics"/>
        </authorList>
    </citation>
    <scope>NUCLEOTIDE SEQUENCE [LARGE SCALE GENOMIC DNA]</scope>
    <source>
        <strain evidence="1 2">EuSCAPE_AT029</strain>
    </source>
</reference>
<protein>
    <submittedName>
        <fullName evidence="1">Uncharacterized protein</fullName>
    </submittedName>
</protein>
<evidence type="ECO:0000313" key="2">
    <source>
        <dbReference type="Proteomes" id="UP000259975"/>
    </source>
</evidence>
<accession>A0A658ZRY3</accession>
<dbReference type="EMBL" id="UKGE01000008">
    <property type="protein sequence ID" value="SXN31328.1"/>
    <property type="molecule type" value="Genomic_DNA"/>
</dbReference>
<dbReference type="AlphaFoldDB" id="A0A658ZRY3"/>
<sequence>MSTMTFVVEFEDGKEPPVHAHMEVFGGKVVAVAFRDALEEPEEDED</sequence>
<organism evidence="1 2">
    <name type="scientific">Klebsiella pneumoniae</name>
    <dbReference type="NCBI Taxonomy" id="573"/>
    <lineage>
        <taxon>Bacteria</taxon>
        <taxon>Pseudomonadati</taxon>
        <taxon>Pseudomonadota</taxon>
        <taxon>Gammaproteobacteria</taxon>
        <taxon>Enterobacterales</taxon>
        <taxon>Enterobacteriaceae</taxon>
        <taxon>Klebsiella/Raoultella group</taxon>
        <taxon>Klebsiella</taxon>
        <taxon>Klebsiella pneumoniae complex</taxon>
    </lineage>
</organism>
<gene>
    <name evidence="1" type="ORF">SAMEA3499901_02348</name>
</gene>
<dbReference type="RefSeq" id="WP_181141501.1">
    <property type="nucleotide sequence ID" value="NZ_JAGKXJ010000139.1"/>
</dbReference>
<name>A0A658ZRY3_KLEPN</name>
<proteinExistence type="predicted"/>
<comment type="caution">
    <text evidence="1">The sequence shown here is derived from an EMBL/GenBank/DDBJ whole genome shotgun (WGS) entry which is preliminary data.</text>
</comment>